<dbReference type="InterPro" id="IPR000477">
    <property type="entry name" value="RT_dom"/>
</dbReference>
<dbReference type="PROSITE" id="PS50878">
    <property type="entry name" value="RT_POL"/>
    <property type="match status" value="1"/>
</dbReference>
<feature type="transmembrane region" description="Helical" evidence="6">
    <location>
        <begin position="984"/>
        <end position="1006"/>
    </location>
</feature>
<dbReference type="InterPro" id="IPR043502">
    <property type="entry name" value="DNA/RNA_pol_sf"/>
</dbReference>
<keyword evidence="5 6" id="KW-0472">Membrane</keyword>
<evidence type="ECO:0000313" key="9">
    <source>
        <dbReference type="EMBL" id="KAK4820627.1"/>
    </source>
</evidence>
<name>A0AAN7NQK8_MYCAM</name>
<dbReference type="Proteomes" id="UP001333110">
    <property type="component" value="Unassembled WGS sequence"/>
</dbReference>
<feature type="signal peptide" evidence="7">
    <location>
        <begin position="1"/>
        <end position="29"/>
    </location>
</feature>
<evidence type="ECO:0000256" key="6">
    <source>
        <dbReference type="SAM" id="Phobius"/>
    </source>
</evidence>
<evidence type="ECO:0000256" key="7">
    <source>
        <dbReference type="SAM" id="SignalP"/>
    </source>
</evidence>
<dbReference type="InterPro" id="IPR026748">
    <property type="entry name" value="Clarin"/>
</dbReference>
<dbReference type="CDD" id="cd01650">
    <property type="entry name" value="RT_nLTR_like"/>
    <property type="match status" value="1"/>
</dbReference>
<dbReference type="PANTHER" id="PTHR33332">
    <property type="entry name" value="REVERSE TRANSCRIPTASE DOMAIN-CONTAINING PROTEIN"/>
    <property type="match status" value="1"/>
</dbReference>
<feature type="transmembrane region" description="Helical" evidence="6">
    <location>
        <begin position="893"/>
        <end position="921"/>
    </location>
</feature>
<feature type="transmembrane region" description="Helical" evidence="6">
    <location>
        <begin position="933"/>
        <end position="953"/>
    </location>
</feature>
<keyword evidence="10" id="KW-1185">Reference proteome</keyword>
<dbReference type="Gene3D" id="3.60.10.10">
    <property type="entry name" value="Endonuclease/exonuclease/phosphatase"/>
    <property type="match status" value="1"/>
</dbReference>
<feature type="domain" description="Reverse transcriptase" evidence="8">
    <location>
        <begin position="413"/>
        <end position="675"/>
    </location>
</feature>
<sequence>MPSRKKSAMFASAFFTCICSFVMICVVLATQHWMSSEVRFSGTNSSVTVRLTYGLFSGTCEQFIDAGLQISERTFQDRYGVGDFNLPDVCWKYNTAERKQSRRFLERVADKFLTQLVSEPTREGAPLDLLFTNREGLVSHVMVGGCLGQSDHEMIEFLIRGEAARGVGKTATLDFRRANFGLFRRLVERVPWEAALMGKGVQEGWTLFKEEVLQAQERAVPRCRKTSRRGRRPAWLTRELWLELGKKRRVYDLWKKGRATQEDYKGVERLCREKIRRAKAELELNLAAAVKDNKKHFFKYISSKRRAKENLQPLVDGGGITVTKDEEKAEVLNAFFASVFNSRANCSLGTQPLELEDRDRDQTGAPIIQGEMVSDLLHHLDTHKSMGPDEIHPRVLKELADVLTKPLSIIYQQSWLTGEVPVDWRLANVTPIFKKGRKEDPGNYRPVSLTSVPGKLMEQIILRAITRHVENNQGIKLSQHGFRKGRSCLTNLTSFYDKMTHLVDEGKAVDVVYLDFSKAFDTVSHSILLEKLAAHSPGETLWVKNWLDGRAQRVVVNGVYSGWRPVTSGVPQGSVLQPVLFNIFINDLDEGIECTLSKFADDTKLCGSVDLLEGRRALQRDLDRLGRWAEVNCMRFNKAKCKVLHLGHSNPMQRCRLGEEWLESCPAEKDLGVLVDNQLNMSQQCAQVAKKANGILACIRNSVASRTRAVIAPCTRHWPHLECCVQCWAPHSKRDIEGLERVQRRATELGKGLEHKADGQRLRDPGLFSLEKRRLRGDLIALYSCLKGGCREVTSDRTRGNGLKLRQGRFRLDIGKFFFTERVIKHWNRLPREVVESPSLEVFKSPLDEVLRDMGVERDRSSQDMNTSSTMPHLSMDDHAQLHNLGNTEAKSMITAIIVILVLSLLSSLLSSGFTCTNAVSNPYQTFLGPTGVYTWNSLCGIFILIAMILFPVNIKESGLSVELARGCFPFLQIHIESSHTYGYSYWIMLLIIFLNIASVIIIYFYDHARYSKKKEQERPIANAPKDVILF</sequence>
<evidence type="ECO:0000313" key="10">
    <source>
        <dbReference type="Proteomes" id="UP001333110"/>
    </source>
</evidence>
<evidence type="ECO:0000256" key="4">
    <source>
        <dbReference type="ARBA" id="ARBA00022989"/>
    </source>
</evidence>
<dbReference type="AlphaFoldDB" id="A0AAN7NQK8"/>
<keyword evidence="4 6" id="KW-1133">Transmembrane helix</keyword>
<comment type="similarity">
    <text evidence="2">Belongs to the clarin family.</text>
</comment>
<keyword evidence="7" id="KW-0732">Signal</keyword>
<accession>A0AAN7NQK8</accession>
<keyword evidence="3 6" id="KW-0812">Transmembrane</keyword>
<comment type="subcellular location">
    <subcellularLocation>
        <location evidence="1">Membrane</location>
        <topology evidence="1">Multi-pass membrane protein</topology>
    </subcellularLocation>
</comment>
<protein>
    <recommendedName>
        <fullName evidence="8">Reverse transcriptase domain-containing protein</fullName>
    </recommendedName>
</protein>
<feature type="chain" id="PRO_5042936962" description="Reverse transcriptase domain-containing protein" evidence="7">
    <location>
        <begin position="30"/>
        <end position="1031"/>
    </location>
</feature>
<evidence type="ECO:0000259" key="8">
    <source>
        <dbReference type="PROSITE" id="PS50878"/>
    </source>
</evidence>
<evidence type="ECO:0000256" key="3">
    <source>
        <dbReference type="ARBA" id="ARBA00022692"/>
    </source>
</evidence>
<dbReference type="Gene3D" id="1.20.140.150">
    <property type="match status" value="1"/>
</dbReference>
<comment type="caution">
    <text evidence="9">The sequence shown here is derived from an EMBL/GenBank/DDBJ whole genome shotgun (WGS) entry which is preliminary data.</text>
</comment>
<proteinExistence type="inferred from homology"/>
<dbReference type="Pfam" id="PF25807">
    <property type="entry name" value="Clarin-2"/>
    <property type="match status" value="1"/>
</dbReference>
<reference evidence="9 10" key="1">
    <citation type="journal article" date="2023" name="J. Hered.">
        <title>Chromosome-level genome of the wood stork (Mycteria americana) provides insight into avian chromosome evolution.</title>
        <authorList>
            <person name="Flamio R. Jr."/>
            <person name="Ramstad K.M."/>
        </authorList>
    </citation>
    <scope>NUCLEOTIDE SEQUENCE [LARGE SCALE GENOMIC DNA]</scope>
    <source>
        <strain evidence="9">JAX WOST 10</strain>
    </source>
</reference>
<dbReference type="SUPFAM" id="SSF56672">
    <property type="entry name" value="DNA/RNA polymerases"/>
    <property type="match status" value="1"/>
</dbReference>
<dbReference type="EMBL" id="JAUNZN010000005">
    <property type="protein sequence ID" value="KAK4820627.1"/>
    <property type="molecule type" value="Genomic_DNA"/>
</dbReference>
<dbReference type="InterPro" id="IPR036691">
    <property type="entry name" value="Endo/exonu/phosph_ase_sf"/>
</dbReference>
<evidence type="ECO:0000256" key="2">
    <source>
        <dbReference type="ARBA" id="ARBA00005787"/>
    </source>
</evidence>
<evidence type="ECO:0000256" key="5">
    <source>
        <dbReference type="ARBA" id="ARBA00023136"/>
    </source>
</evidence>
<dbReference type="Pfam" id="PF00078">
    <property type="entry name" value="RVT_1"/>
    <property type="match status" value="1"/>
</dbReference>
<evidence type="ECO:0000256" key="1">
    <source>
        <dbReference type="ARBA" id="ARBA00004141"/>
    </source>
</evidence>
<organism evidence="9 10">
    <name type="scientific">Mycteria americana</name>
    <name type="common">Wood stork</name>
    <dbReference type="NCBI Taxonomy" id="33587"/>
    <lineage>
        <taxon>Eukaryota</taxon>
        <taxon>Metazoa</taxon>
        <taxon>Chordata</taxon>
        <taxon>Craniata</taxon>
        <taxon>Vertebrata</taxon>
        <taxon>Euteleostomi</taxon>
        <taxon>Archelosauria</taxon>
        <taxon>Archosauria</taxon>
        <taxon>Dinosauria</taxon>
        <taxon>Saurischia</taxon>
        <taxon>Theropoda</taxon>
        <taxon>Coelurosauria</taxon>
        <taxon>Aves</taxon>
        <taxon>Neognathae</taxon>
        <taxon>Neoaves</taxon>
        <taxon>Aequornithes</taxon>
        <taxon>Ciconiiformes</taxon>
        <taxon>Ciconiidae</taxon>
        <taxon>Mycteria</taxon>
    </lineage>
</organism>
<gene>
    <name evidence="9" type="ORF">QYF61_002213</name>
</gene>